<name>A0A8J3V6Y0_9ACTN</name>
<feature type="transmembrane region" description="Helical" evidence="1">
    <location>
        <begin position="77"/>
        <end position="96"/>
    </location>
</feature>
<feature type="transmembrane region" description="Helical" evidence="1">
    <location>
        <begin position="52"/>
        <end position="70"/>
    </location>
</feature>
<gene>
    <name evidence="2" type="ORF">Pth03_62070</name>
</gene>
<feature type="transmembrane region" description="Helical" evidence="1">
    <location>
        <begin position="108"/>
        <end position="126"/>
    </location>
</feature>
<keyword evidence="1" id="KW-0812">Transmembrane</keyword>
<accession>A0A8J3V6Y0</accession>
<dbReference type="EMBL" id="BOOR01000056">
    <property type="protein sequence ID" value="GII57818.1"/>
    <property type="molecule type" value="Genomic_DNA"/>
</dbReference>
<protein>
    <submittedName>
        <fullName evidence="2">Uncharacterized protein</fullName>
    </submittedName>
</protein>
<dbReference type="Proteomes" id="UP000605992">
    <property type="component" value="Unassembled WGS sequence"/>
</dbReference>
<keyword evidence="1" id="KW-0472">Membrane</keyword>
<keyword evidence="1" id="KW-1133">Transmembrane helix</keyword>
<keyword evidence="3" id="KW-1185">Reference proteome</keyword>
<comment type="caution">
    <text evidence="2">The sequence shown here is derived from an EMBL/GenBank/DDBJ whole genome shotgun (WGS) entry which is preliminary data.</text>
</comment>
<feature type="transmembrane region" description="Helical" evidence="1">
    <location>
        <begin position="133"/>
        <end position="150"/>
    </location>
</feature>
<evidence type="ECO:0000313" key="2">
    <source>
        <dbReference type="EMBL" id="GII57818.1"/>
    </source>
</evidence>
<proteinExistence type="predicted"/>
<evidence type="ECO:0000313" key="3">
    <source>
        <dbReference type="Proteomes" id="UP000605992"/>
    </source>
</evidence>
<organism evidence="2 3">
    <name type="scientific">Planotetraspora thailandica</name>
    <dbReference type="NCBI Taxonomy" id="487172"/>
    <lineage>
        <taxon>Bacteria</taxon>
        <taxon>Bacillati</taxon>
        <taxon>Actinomycetota</taxon>
        <taxon>Actinomycetes</taxon>
        <taxon>Streptosporangiales</taxon>
        <taxon>Streptosporangiaceae</taxon>
        <taxon>Planotetraspora</taxon>
    </lineage>
</organism>
<feature type="transmembrane region" description="Helical" evidence="1">
    <location>
        <begin position="21"/>
        <end position="46"/>
    </location>
</feature>
<reference evidence="2" key="1">
    <citation type="submission" date="2021-01" db="EMBL/GenBank/DDBJ databases">
        <title>Whole genome shotgun sequence of Planotetraspora thailandica NBRC 104271.</title>
        <authorList>
            <person name="Komaki H."/>
            <person name="Tamura T."/>
        </authorList>
    </citation>
    <scope>NUCLEOTIDE SEQUENCE</scope>
    <source>
        <strain evidence="2">NBRC 104271</strain>
    </source>
</reference>
<sequence>MCRERRMSSIKRMNIPYIRAGAIAAIIGGIAAALLGLLHLLSLYGAAETTAYIARGLLLAFTIVVLARIAARPLATVGAVLAVTGALLQVAMIVSAETGIAVDFEGPLMPVSLLGLLVGQILLGIAHFRARALPVWVSAAIALGILLTVVPMVGEILYGALFAAIGLSMYGKATAEVVPAH</sequence>
<dbReference type="AlphaFoldDB" id="A0A8J3V6Y0"/>
<evidence type="ECO:0000256" key="1">
    <source>
        <dbReference type="SAM" id="Phobius"/>
    </source>
</evidence>